<evidence type="ECO:0000313" key="5">
    <source>
        <dbReference type="Proteomes" id="UP000000747"/>
    </source>
</evidence>
<dbReference type="AlphaFoldDB" id="B7MHZ4"/>
<comment type="similarity">
    <text evidence="1">Belongs to the intimin/invasin family.</text>
</comment>
<protein>
    <submittedName>
        <fullName evidence="4">Intimin ((Attaching and effacing protein) or invasin protein (SivH-like))</fullName>
    </submittedName>
</protein>
<evidence type="ECO:0000256" key="2">
    <source>
        <dbReference type="SAM" id="SignalP"/>
    </source>
</evidence>
<feature type="domain" description="Inverse autotransporter beta-domain" evidence="3">
    <location>
        <begin position="72"/>
        <end position="346"/>
    </location>
</feature>
<gene>
    <name evidence="4" type="ordered locus">ECS88_2685</name>
</gene>
<accession>B7MHZ4</accession>
<evidence type="ECO:0000313" key="4">
    <source>
        <dbReference type="EMBL" id="CAR03952.2"/>
    </source>
</evidence>
<name>B7MHZ4_ECO45</name>
<keyword evidence="2" id="KW-0732">Signal</keyword>
<dbReference type="Gene3D" id="2.40.160.160">
    <property type="entry name" value="Inverse autotransporter, beta-domain"/>
    <property type="match status" value="1"/>
</dbReference>
<dbReference type="HOGENOM" id="CLU_000210_6_2_6"/>
<dbReference type="InterPro" id="IPR051715">
    <property type="entry name" value="Intimin-Invasin_domain"/>
</dbReference>
<dbReference type="KEGG" id="ecz:ECS88_2685"/>
<keyword evidence="5" id="KW-1185">Reference proteome</keyword>
<dbReference type="PANTHER" id="PTHR39576:SF2">
    <property type="entry name" value="ATTACHING AND EFFACING PROTEIN HOMOLOG-RELATED"/>
    <property type="match status" value="1"/>
</dbReference>
<evidence type="ECO:0000259" key="3">
    <source>
        <dbReference type="Pfam" id="PF11924"/>
    </source>
</evidence>
<reference evidence="5" key="1">
    <citation type="journal article" date="2009" name="PLoS Genet.">
        <title>Organised genome dynamics in the Escherichia coli species results in highly diverse adaptive paths.</title>
        <authorList>
            <person name="Touchon M."/>
            <person name="Hoede C."/>
            <person name="Tenaillon O."/>
            <person name="Barbe V."/>
            <person name="Baeriswyl S."/>
            <person name="Bidet P."/>
            <person name="Bingen E."/>
            <person name="Bonacorsi S."/>
            <person name="Bouchier C."/>
            <person name="Bouvet O."/>
            <person name="Calteau A."/>
            <person name="Chiapello H."/>
            <person name="Clermont O."/>
            <person name="Cruveiller S."/>
            <person name="Danchin A."/>
            <person name="Diard M."/>
            <person name="Dossat C."/>
            <person name="Karoui M.E."/>
            <person name="Frapy E."/>
            <person name="Garry L."/>
            <person name="Ghigo J.M."/>
            <person name="Gilles A.M."/>
            <person name="Johnson J."/>
            <person name="Le Bouguenec C."/>
            <person name="Lescat M."/>
            <person name="Mangenot S."/>
            <person name="Martinez-Jehanne V."/>
            <person name="Matic I."/>
            <person name="Nassif X."/>
            <person name="Oztas S."/>
            <person name="Petit M.A."/>
            <person name="Pichon C."/>
            <person name="Rouy Z."/>
            <person name="Ruf C.S."/>
            <person name="Schneider D."/>
            <person name="Tourret J."/>
            <person name="Vacherie B."/>
            <person name="Vallenet D."/>
            <person name="Medigue C."/>
            <person name="Rocha E.P.C."/>
            <person name="Denamur E."/>
        </authorList>
    </citation>
    <scope>NUCLEOTIDE SEQUENCE [LARGE SCALE GENOMIC DNA]</scope>
    <source>
        <strain evidence="5">S88 / ExPEC</strain>
    </source>
</reference>
<dbReference type="Proteomes" id="UP000000747">
    <property type="component" value="Chromosome"/>
</dbReference>
<proteinExistence type="inferred from homology"/>
<dbReference type="PRINTS" id="PR01369">
    <property type="entry name" value="INTIMIN"/>
</dbReference>
<dbReference type="InterPro" id="IPR003535">
    <property type="entry name" value="Intimin/invasin_bac"/>
</dbReference>
<dbReference type="FunFam" id="2.40.160.160:FF:000001">
    <property type="entry name" value="Intimin-like inverse autotransporter SinH"/>
    <property type="match status" value="1"/>
</dbReference>
<dbReference type="GO" id="GO:0007155">
    <property type="term" value="P:cell adhesion"/>
    <property type="evidence" value="ECO:0007669"/>
    <property type="project" value="InterPro"/>
</dbReference>
<feature type="chain" id="PRO_5002860104" evidence="2">
    <location>
        <begin position="30"/>
        <end position="753"/>
    </location>
</feature>
<dbReference type="InterPro" id="IPR038177">
    <property type="entry name" value="IAT_beta_sf"/>
</dbReference>
<dbReference type="EMBL" id="CU928161">
    <property type="protein sequence ID" value="CAR03952.2"/>
    <property type="molecule type" value="Genomic_DNA"/>
</dbReference>
<dbReference type="Pfam" id="PF11924">
    <property type="entry name" value="IAT_beta"/>
    <property type="match status" value="1"/>
</dbReference>
<organism evidence="4 5">
    <name type="scientific">Escherichia coli O45:K1 (strain S88 / ExPEC)</name>
    <dbReference type="NCBI Taxonomy" id="585035"/>
    <lineage>
        <taxon>Bacteria</taxon>
        <taxon>Pseudomonadati</taxon>
        <taxon>Pseudomonadota</taxon>
        <taxon>Gammaproteobacteria</taxon>
        <taxon>Enterobacterales</taxon>
        <taxon>Enterobacteriaceae</taxon>
        <taxon>Escherichia</taxon>
    </lineage>
</organism>
<dbReference type="PANTHER" id="PTHR39576">
    <property type="entry name" value="ATTACHING AND EFFACING PROTEIN HOMOLOG-RELATED-RELATED"/>
    <property type="match status" value="1"/>
</dbReference>
<sequence>MTVSLSQGKCMLRWKRCIILTFISGAAFAAPEINVKQNESLPDLGSQAAQQDEQTNKGKSLKERGADYVINSATQGFENLTPEALKSQARSYLQSQITSTAQSYIEDTLSPYGKVRSNLSIGQGGDLDGSSIDYFVPWYDNQTTVYFSQFSAQRKEDRTIGNIGLGVRYNFDKYLLGGNIFYDYDFTRGHRRLGLGAEAWTDYLKFSGNYYHPLSDWKDSEDFDFYEERPARGWDIRAEAWLPAYPQLGGKIVFEQYYGNEVALFGTDSLEKDPFAVTLGVKYQPVPLIVVGTDFKAGTGDNTDLSVNATLNYQFGVPLKDQLDPDKVSAAHSLMGSRHDFVERNNFIVLEYKEKDPLYVTLWLKADVTNEHPECVIKDTPEEAIGLEKCKWTINALINHHYKIVAASWQAKNNAASWQAKNNAASWQAKNNAARTLVMPVIKENTLTEGNNNHWNLVLPAWQYSSDQAEQEKLNTWRVRLALEDEKGNRQNSGVVEITVQQDRKIELIVNNIANVPEENNHSHEASAQADGVDGVVMDLDVTDSFGDNTDRNGDALPEDNLTPQLYDAQDKRVTLTNKPCSTDNPCVFIAKQDKEKGTVTLSSTLPGTYRWKAKAAPYDDSNYVDVTFLGAEIGGLNAFIYRVGAAKPSNLIGKDKEPLPLNNTYRFVLWRDNNKDGVFQQVEKLTDEEMVQYDYKWEFTGKSINGEVGAQANTSNEDIVIPATNREAAQTYGAQAGDGLQGYGLRVLYTKK</sequence>
<dbReference type="InterPro" id="IPR024519">
    <property type="entry name" value="IAT_beta"/>
</dbReference>
<dbReference type="GO" id="GO:0009279">
    <property type="term" value="C:cell outer membrane"/>
    <property type="evidence" value="ECO:0007669"/>
    <property type="project" value="TreeGrafter"/>
</dbReference>
<feature type="signal peptide" evidence="2">
    <location>
        <begin position="1"/>
        <end position="29"/>
    </location>
</feature>
<evidence type="ECO:0000256" key="1">
    <source>
        <dbReference type="ARBA" id="ARBA00010116"/>
    </source>
</evidence>